<reference evidence="1 2" key="1">
    <citation type="submission" date="2019-01" db="EMBL/GenBank/DDBJ databases">
        <authorList>
            <person name="Chen W.-M."/>
        </authorList>
    </citation>
    <scope>NUCLEOTIDE SEQUENCE [LARGE SCALE GENOMIC DNA]</scope>
    <source>
        <strain evidence="1 2">TER-1</strain>
    </source>
</reference>
<dbReference type="Proteomes" id="UP000286997">
    <property type="component" value="Unassembled WGS sequence"/>
</dbReference>
<dbReference type="OrthoDB" id="7997187at2"/>
<organism evidence="1 2">
    <name type="scientific">Methylobacterium oryzihabitans</name>
    <dbReference type="NCBI Taxonomy" id="2499852"/>
    <lineage>
        <taxon>Bacteria</taxon>
        <taxon>Pseudomonadati</taxon>
        <taxon>Pseudomonadota</taxon>
        <taxon>Alphaproteobacteria</taxon>
        <taxon>Hyphomicrobiales</taxon>
        <taxon>Methylobacteriaceae</taxon>
        <taxon>Methylobacterium</taxon>
    </lineage>
</organism>
<protein>
    <submittedName>
        <fullName evidence="1">Uncharacterized protein</fullName>
    </submittedName>
</protein>
<dbReference type="EMBL" id="SACP01000032">
    <property type="protein sequence ID" value="RVU14298.1"/>
    <property type="molecule type" value="Genomic_DNA"/>
</dbReference>
<comment type="caution">
    <text evidence="1">The sequence shown here is derived from an EMBL/GenBank/DDBJ whole genome shotgun (WGS) entry which is preliminary data.</text>
</comment>
<name>A0A437NWB3_9HYPH</name>
<accession>A0A437NWB3</accession>
<sequence>MGGYWFCDTLQGEFRIAPTRWAGQDRVLLSYEGEALGCYDTAEVALDRLLQGETCPPSCGLDLRRLPVPARLSDWAYAARG</sequence>
<dbReference type="AlphaFoldDB" id="A0A437NWB3"/>
<evidence type="ECO:0000313" key="1">
    <source>
        <dbReference type="EMBL" id="RVU14298.1"/>
    </source>
</evidence>
<keyword evidence="2" id="KW-1185">Reference proteome</keyword>
<dbReference type="RefSeq" id="WP_127733345.1">
    <property type="nucleotide sequence ID" value="NZ_SACP01000032.1"/>
</dbReference>
<gene>
    <name evidence="1" type="ORF">EOE48_23645</name>
</gene>
<proteinExistence type="predicted"/>
<evidence type="ECO:0000313" key="2">
    <source>
        <dbReference type="Proteomes" id="UP000286997"/>
    </source>
</evidence>